<gene>
    <name evidence="2" type="ORF">CR194_01660</name>
</gene>
<sequence>MFGPRPFPSHYPPPPANSYFHGVPPTTQMAQSFQSPGGQGVGFLSRLFGGNAAVANTANSMSSIASGQGLNMGQVFGMVQNAQKVIQTVQTVGPIVQQYGPLLKSLPQILQILKTSSANEEEEEKTVTEQPPEKQTEQPKTKTSPAPSVKKKSAQPQKKRIKKKNIPNTVPKPKLYI</sequence>
<dbReference type="OrthoDB" id="2860117at2"/>
<comment type="caution">
    <text evidence="2">The sequence shown here is derived from an EMBL/GenBank/DDBJ whole genome shotgun (WGS) entry which is preliminary data.</text>
</comment>
<feature type="compositionally biased region" description="Basic residues" evidence="1">
    <location>
        <begin position="149"/>
        <end position="165"/>
    </location>
</feature>
<evidence type="ECO:0000313" key="3">
    <source>
        <dbReference type="Proteomes" id="UP000248214"/>
    </source>
</evidence>
<dbReference type="RefSeq" id="WP_110607906.1">
    <property type="nucleotide sequence ID" value="NZ_PDOD01000001.1"/>
</dbReference>
<accession>A0A323THA9</accession>
<protein>
    <recommendedName>
        <fullName evidence="4">YqfQ-like protein</fullName>
    </recommendedName>
</protein>
<dbReference type="EMBL" id="PDOD01000001">
    <property type="protein sequence ID" value="PYZ94271.1"/>
    <property type="molecule type" value="Genomic_DNA"/>
</dbReference>
<dbReference type="Pfam" id="PF14181">
    <property type="entry name" value="YqfQ"/>
    <property type="match status" value="1"/>
</dbReference>
<organism evidence="2 3">
    <name type="scientific">Salipaludibacillus keqinensis</name>
    <dbReference type="NCBI Taxonomy" id="2045207"/>
    <lineage>
        <taxon>Bacteria</taxon>
        <taxon>Bacillati</taxon>
        <taxon>Bacillota</taxon>
        <taxon>Bacilli</taxon>
        <taxon>Bacillales</taxon>
        <taxon>Bacillaceae</taxon>
    </lineage>
</organism>
<name>A0A323THA9_9BACI</name>
<feature type="region of interest" description="Disordered" evidence="1">
    <location>
        <begin position="117"/>
        <end position="177"/>
    </location>
</feature>
<dbReference type="InterPro" id="IPR025571">
    <property type="entry name" value="YqfQ"/>
</dbReference>
<feature type="compositionally biased region" description="Basic and acidic residues" evidence="1">
    <location>
        <begin position="125"/>
        <end position="140"/>
    </location>
</feature>
<proteinExistence type="predicted"/>
<reference evidence="2 3" key="1">
    <citation type="submission" date="2017-10" db="EMBL/GenBank/DDBJ databases">
        <title>Bacillus sp. nov., a halophilic bacterium isolated from a Keqin Lake.</title>
        <authorList>
            <person name="Wang H."/>
        </authorList>
    </citation>
    <scope>NUCLEOTIDE SEQUENCE [LARGE SCALE GENOMIC DNA]</scope>
    <source>
        <strain evidence="2 3">KQ-12</strain>
    </source>
</reference>
<dbReference type="AlphaFoldDB" id="A0A323THA9"/>
<evidence type="ECO:0008006" key="4">
    <source>
        <dbReference type="Google" id="ProtNLM"/>
    </source>
</evidence>
<keyword evidence="3" id="KW-1185">Reference proteome</keyword>
<dbReference type="Proteomes" id="UP000248214">
    <property type="component" value="Unassembled WGS sequence"/>
</dbReference>
<evidence type="ECO:0000256" key="1">
    <source>
        <dbReference type="SAM" id="MobiDB-lite"/>
    </source>
</evidence>
<evidence type="ECO:0000313" key="2">
    <source>
        <dbReference type="EMBL" id="PYZ94271.1"/>
    </source>
</evidence>